<dbReference type="Gene3D" id="2.30.24.10">
    <property type="entry name" value="CAT RNA-binding domain"/>
    <property type="match status" value="1"/>
</dbReference>
<dbReference type="SUPFAM" id="SSF50151">
    <property type="entry name" value="SacY-like RNA-binding domain"/>
    <property type="match status" value="1"/>
</dbReference>
<dbReference type="InterPro" id="IPR011608">
    <property type="entry name" value="PRD"/>
</dbReference>
<evidence type="ECO:0000256" key="1">
    <source>
        <dbReference type="ARBA" id="ARBA00009115"/>
    </source>
</evidence>
<dbReference type="InterPro" id="IPR004341">
    <property type="entry name" value="CAT_RNA-bd_dom"/>
</dbReference>
<gene>
    <name evidence="5" type="ORF">CN689_10975</name>
    <name evidence="4" type="ORF">DTO10_13665</name>
</gene>
<dbReference type="KEGG" id="pbut:DTO10_13665"/>
<dbReference type="RefSeq" id="WP_098175892.1">
    <property type="nucleotide sequence ID" value="NZ_CP030926.1"/>
</dbReference>
<dbReference type="SUPFAM" id="SSF63520">
    <property type="entry name" value="PTS-regulatory domain, PRD"/>
    <property type="match status" value="2"/>
</dbReference>
<accession>A0AAX0S5Y1</accession>
<dbReference type="Gene3D" id="1.20.890.100">
    <property type="match status" value="1"/>
</dbReference>
<name>A0AAX0S5Y1_9BACI</name>
<dbReference type="Gene3D" id="1.10.1790.10">
    <property type="entry name" value="PRD domain"/>
    <property type="match status" value="1"/>
</dbReference>
<protein>
    <submittedName>
        <fullName evidence="4">Transcription antiterminator</fullName>
    </submittedName>
    <submittedName>
        <fullName evidence="5">Transcriptional antiterminator</fullName>
    </submittedName>
</protein>
<organism evidence="5 6">
    <name type="scientific">Peribacillus butanolivorans</name>
    <dbReference type="NCBI Taxonomy" id="421767"/>
    <lineage>
        <taxon>Bacteria</taxon>
        <taxon>Bacillati</taxon>
        <taxon>Bacillota</taxon>
        <taxon>Bacilli</taxon>
        <taxon>Bacillales</taxon>
        <taxon>Bacillaceae</taxon>
        <taxon>Peribacillus</taxon>
    </lineage>
</organism>
<evidence type="ECO:0000313" key="7">
    <source>
        <dbReference type="Proteomes" id="UP000260457"/>
    </source>
</evidence>
<keyword evidence="2" id="KW-0677">Repeat</keyword>
<dbReference type="Pfam" id="PF00874">
    <property type="entry name" value="PRD"/>
    <property type="match status" value="2"/>
</dbReference>
<dbReference type="SMART" id="SM01061">
    <property type="entry name" value="CAT_RBD"/>
    <property type="match status" value="1"/>
</dbReference>
<dbReference type="PROSITE" id="PS00654">
    <property type="entry name" value="PRD_1"/>
    <property type="match status" value="1"/>
</dbReference>
<sequence length="280" mass="31919">MNGFIVEKVLNNNVVIATHSSYGEVVSIGKGLGFNRKKGEELSPDLAEKTFVLKNVKEQESYKKLLPKIDQNLQAAIIESIHLINNRVSGKLNEHIHVGLTDHLLFALQRVSQGMTIKNPFLKETITLYPFEHDIAVDVIDLIEDKTGIGLPQGEIGFITLHIHSAIANKDLSEVNQHSQLIYHLIQVVEEQLEVQINKDSVDYTRLVRHLRFMIDRVMAGEAVDEPEKIALLLKEEYPLCYNISWKLIKIMQQKLGKPVFDAEAVYLTMHIQRLQKKIK</sequence>
<dbReference type="GO" id="GO:0045893">
    <property type="term" value="P:positive regulation of DNA-templated transcription"/>
    <property type="evidence" value="ECO:0007669"/>
    <property type="project" value="InterPro"/>
</dbReference>
<dbReference type="Gene3D" id="1.20.58.1950">
    <property type="match status" value="1"/>
</dbReference>
<feature type="domain" description="PRD" evidence="3">
    <location>
        <begin position="173"/>
        <end position="280"/>
    </location>
</feature>
<dbReference type="InterPro" id="IPR001550">
    <property type="entry name" value="Transcrpt_antitermin_CS"/>
</dbReference>
<dbReference type="EMBL" id="CP030926">
    <property type="protein sequence ID" value="AXN39323.1"/>
    <property type="molecule type" value="Genomic_DNA"/>
</dbReference>
<evidence type="ECO:0000256" key="2">
    <source>
        <dbReference type="ARBA" id="ARBA00022737"/>
    </source>
</evidence>
<dbReference type="InterPro" id="IPR036634">
    <property type="entry name" value="PRD_sf"/>
</dbReference>
<dbReference type="AlphaFoldDB" id="A0AAX0S5Y1"/>
<keyword evidence="7" id="KW-1185">Reference proteome</keyword>
<evidence type="ECO:0000313" key="6">
    <source>
        <dbReference type="Proteomes" id="UP000220106"/>
    </source>
</evidence>
<dbReference type="PANTHER" id="PTHR30185">
    <property type="entry name" value="CRYPTIC BETA-GLUCOSIDE BGL OPERON ANTITERMINATOR"/>
    <property type="match status" value="1"/>
</dbReference>
<dbReference type="InterPro" id="IPR050661">
    <property type="entry name" value="BglG_antiterminators"/>
</dbReference>
<comment type="similarity">
    <text evidence="1">Belongs to the transcriptional antiterminator BglG family. GlcT subfamily.</text>
</comment>
<dbReference type="EMBL" id="NUEQ01000016">
    <property type="protein sequence ID" value="PEJ33698.1"/>
    <property type="molecule type" value="Genomic_DNA"/>
</dbReference>
<dbReference type="Pfam" id="PF03123">
    <property type="entry name" value="CAT_RBD"/>
    <property type="match status" value="1"/>
</dbReference>
<reference evidence="5 6" key="1">
    <citation type="submission" date="2017-09" db="EMBL/GenBank/DDBJ databases">
        <title>Large-scale bioinformatics analysis of Bacillus genomes uncovers conserved roles of natural products in bacterial physiology.</title>
        <authorList>
            <consortium name="Agbiome Team Llc"/>
            <person name="Bleich R.M."/>
            <person name="Kirk G.J."/>
            <person name="Santa Maria K.C."/>
            <person name="Allen S.E."/>
            <person name="Farag S."/>
            <person name="Shank E.A."/>
            <person name="Bowers A."/>
        </authorList>
    </citation>
    <scope>NUCLEOTIDE SEQUENCE [LARGE SCALE GENOMIC DNA]</scope>
    <source>
        <strain evidence="5 6">AFS003229</strain>
    </source>
</reference>
<reference evidence="4 7" key="2">
    <citation type="submission" date="2018-07" db="EMBL/GenBank/DDBJ databases">
        <title>The molecular basis for the intramolecular migration of carboxyl group in the catabolism of para-hydroxybenzoate via gentisate.</title>
        <authorList>
            <person name="Zhao H."/>
            <person name="Xu Y."/>
            <person name="Lin S."/>
            <person name="Spain J.C."/>
            <person name="Zhou N.-Y."/>
        </authorList>
    </citation>
    <scope>NUCLEOTIDE SEQUENCE [LARGE SCALE GENOMIC DNA]</scope>
    <source>
        <strain evidence="4 7">PHB-7a</strain>
    </source>
</reference>
<evidence type="ECO:0000259" key="3">
    <source>
        <dbReference type="PROSITE" id="PS51372"/>
    </source>
</evidence>
<evidence type="ECO:0000313" key="5">
    <source>
        <dbReference type="EMBL" id="PEJ33698.1"/>
    </source>
</evidence>
<dbReference type="Proteomes" id="UP000260457">
    <property type="component" value="Chromosome"/>
</dbReference>
<dbReference type="Proteomes" id="UP000220106">
    <property type="component" value="Unassembled WGS sequence"/>
</dbReference>
<dbReference type="InterPro" id="IPR036650">
    <property type="entry name" value="CAT_RNA-bd_dom_sf"/>
</dbReference>
<dbReference type="NCBIfam" id="NF047357">
    <property type="entry name" value="antiterm_GlcT"/>
    <property type="match status" value="1"/>
</dbReference>
<feature type="domain" description="PRD" evidence="3">
    <location>
        <begin position="68"/>
        <end position="172"/>
    </location>
</feature>
<evidence type="ECO:0000313" key="4">
    <source>
        <dbReference type="EMBL" id="AXN39323.1"/>
    </source>
</evidence>
<proteinExistence type="inferred from homology"/>
<dbReference type="PROSITE" id="PS51372">
    <property type="entry name" value="PRD_2"/>
    <property type="match status" value="2"/>
</dbReference>
<dbReference type="GO" id="GO:0003723">
    <property type="term" value="F:RNA binding"/>
    <property type="evidence" value="ECO:0007669"/>
    <property type="project" value="InterPro"/>
</dbReference>
<dbReference type="PANTHER" id="PTHR30185:SF16">
    <property type="entry name" value="PROTEIN GLCT"/>
    <property type="match status" value="1"/>
</dbReference>